<keyword evidence="12" id="KW-1185">Reference proteome</keyword>
<keyword evidence="8 9" id="KW-0472">Membrane</keyword>
<evidence type="ECO:0000256" key="3">
    <source>
        <dbReference type="ARBA" id="ARBA00022448"/>
    </source>
</evidence>
<feature type="transmembrane region" description="Helical" evidence="9">
    <location>
        <begin position="12"/>
        <end position="40"/>
    </location>
</feature>
<dbReference type="NCBIfam" id="TIGR00974">
    <property type="entry name" value="3a0107s02c"/>
    <property type="match status" value="1"/>
</dbReference>
<dbReference type="InterPro" id="IPR005672">
    <property type="entry name" value="Phosphate_PstA"/>
</dbReference>
<dbReference type="PANTHER" id="PTHR42922:SF1">
    <property type="entry name" value="PHOSPHATE TRANSPORT SYSTEM PERMEASE PROTEIN PSTA"/>
    <property type="match status" value="1"/>
</dbReference>
<dbReference type="Proteomes" id="UP001232973">
    <property type="component" value="Unassembled WGS sequence"/>
</dbReference>
<protein>
    <recommendedName>
        <fullName evidence="9">Phosphate transport system permease protein PstA</fullName>
    </recommendedName>
</protein>
<evidence type="ECO:0000256" key="9">
    <source>
        <dbReference type="RuleBase" id="RU363043"/>
    </source>
</evidence>
<keyword evidence="3" id="KW-0813">Transport</keyword>
<dbReference type="CDD" id="cd06261">
    <property type="entry name" value="TM_PBP2"/>
    <property type="match status" value="1"/>
</dbReference>
<proteinExistence type="inferred from homology"/>
<keyword evidence="7 9" id="KW-1133">Transmembrane helix</keyword>
<evidence type="ECO:0000256" key="4">
    <source>
        <dbReference type="ARBA" id="ARBA00022475"/>
    </source>
</evidence>
<dbReference type="InterPro" id="IPR035906">
    <property type="entry name" value="MetI-like_sf"/>
</dbReference>
<dbReference type="InterPro" id="IPR000515">
    <property type="entry name" value="MetI-like"/>
</dbReference>
<feature type="transmembrane region" description="Helical" evidence="9">
    <location>
        <begin position="251"/>
        <end position="271"/>
    </location>
</feature>
<evidence type="ECO:0000256" key="2">
    <source>
        <dbReference type="ARBA" id="ARBA00007069"/>
    </source>
</evidence>
<evidence type="ECO:0000313" key="12">
    <source>
        <dbReference type="Proteomes" id="UP001232973"/>
    </source>
</evidence>
<keyword evidence="5" id="KW-0592">Phosphate transport</keyword>
<comment type="subcellular location">
    <subcellularLocation>
        <location evidence="1 9">Cell membrane</location>
        <topology evidence="1 9">Multi-pass membrane protein</topology>
    </subcellularLocation>
</comment>
<keyword evidence="6 9" id="KW-0812">Transmembrane</keyword>
<reference evidence="11 12" key="1">
    <citation type="submission" date="2023-07" db="EMBL/GenBank/DDBJ databases">
        <title>Genomic Encyclopedia of Type Strains, Phase IV (KMG-IV): sequencing the most valuable type-strain genomes for metagenomic binning, comparative biology and taxonomic classification.</title>
        <authorList>
            <person name="Goeker M."/>
        </authorList>
    </citation>
    <scope>NUCLEOTIDE SEQUENCE [LARGE SCALE GENOMIC DNA]</scope>
    <source>
        <strain evidence="11 12">DSM 4006</strain>
    </source>
</reference>
<evidence type="ECO:0000259" key="10">
    <source>
        <dbReference type="PROSITE" id="PS50928"/>
    </source>
</evidence>
<comment type="similarity">
    <text evidence="2 9">Belongs to the binding-protein-dependent transport system permease family. CysTW subfamily.</text>
</comment>
<dbReference type="Gene3D" id="1.10.3720.10">
    <property type="entry name" value="MetI-like"/>
    <property type="match status" value="1"/>
</dbReference>
<feature type="domain" description="ABC transmembrane type-1" evidence="10">
    <location>
        <begin position="66"/>
        <end position="271"/>
    </location>
</feature>
<feature type="transmembrane region" description="Helical" evidence="9">
    <location>
        <begin position="65"/>
        <end position="91"/>
    </location>
</feature>
<comment type="caution">
    <text evidence="11">The sequence shown here is derived from an EMBL/GenBank/DDBJ whole genome shotgun (WGS) entry which is preliminary data.</text>
</comment>
<accession>A0ABT9XLB5</accession>
<evidence type="ECO:0000256" key="5">
    <source>
        <dbReference type="ARBA" id="ARBA00022592"/>
    </source>
</evidence>
<evidence type="ECO:0000256" key="7">
    <source>
        <dbReference type="ARBA" id="ARBA00022989"/>
    </source>
</evidence>
<sequence>MKHVRRRRRRVGGYIGWGFGWLCTALVLFGLIEVLATIVWKGVTSFRWSMLWTVTTGTGGGLENAILGTFLLVLISTIIAAPLGILGGVFITEFAHSRIASGIQFIAEVLSGVPSIVIGYFGYLLMVLRWGWQFSALAGGIALTIIMLPYILRTTQSSLEQVPTAHREAAWALGMTKFQAITKVLWRPAAGSIATGVLLAIGISMGETAPLLYTAGWSTANPTLQLTHQEVPYLTYVVWDYINQPYPSAQALAYAAAFVLLVLILIIHLVVRAAFSRRTVRD</sequence>
<evidence type="ECO:0000256" key="1">
    <source>
        <dbReference type="ARBA" id="ARBA00004651"/>
    </source>
</evidence>
<dbReference type="PROSITE" id="PS50928">
    <property type="entry name" value="ABC_TM1"/>
    <property type="match status" value="1"/>
</dbReference>
<dbReference type="EMBL" id="JAUSTP010000029">
    <property type="protein sequence ID" value="MDQ0191012.1"/>
    <property type="molecule type" value="Genomic_DNA"/>
</dbReference>
<organism evidence="11 12">
    <name type="scientific">Alicyclobacillus cycloheptanicus</name>
    <dbReference type="NCBI Taxonomy" id="1457"/>
    <lineage>
        <taxon>Bacteria</taxon>
        <taxon>Bacillati</taxon>
        <taxon>Bacillota</taxon>
        <taxon>Bacilli</taxon>
        <taxon>Bacillales</taxon>
        <taxon>Alicyclobacillaceae</taxon>
        <taxon>Alicyclobacillus</taxon>
    </lineage>
</organism>
<dbReference type="Pfam" id="PF00528">
    <property type="entry name" value="BPD_transp_1"/>
    <property type="match status" value="1"/>
</dbReference>
<dbReference type="PANTHER" id="PTHR42922">
    <property type="entry name" value="PHOSPHATE TRANSPORT SYSTEM PERMEASE PROTEIN PSTA"/>
    <property type="match status" value="1"/>
</dbReference>
<gene>
    <name evidence="11" type="ORF">J2S03_002879</name>
</gene>
<feature type="transmembrane region" description="Helical" evidence="9">
    <location>
        <begin position="132"/>
        <end position="152"/>
    </location>
</feature>
<evidence type="ECO:0000313" key="11">
    <source>
        <dbReference type="EMBL" id="MDQ0191012.1"/>
    </source>
</evidence>
<evidence type="ECO:0000256" key="8">
    <source>
        <dbReference type="ARBA" id="ARBA00023136"/>
    </source>
</evidence>
<feature type="transmembrane region" description="Helical" evidence="9">
    <location>
        <begin position="184"/>
        <end position="203"/>
    </location>
</feature>
<dbReference type="RefSeq" id="WP_274455594.1">
    <property type="nucleotide sequence ID" value="NZ_CP067097.1"/>
</dbReference>
<keyword evidence="4 9" id="KW-1003">Cell membrane</keyword>
<name>A0ABT9XLB5_9BACL</name>
<dbReference type="InterPro" id="IPR051408">
    <property type="entry name" value="Phosphate_transprt_permease"/>
</dbReference>
<evidence type="ECO:0000256" key="6">
    <source>
        <dbReference type="ARBA" id="ARBA00022692"/>
    </source>
</evidence>
<dbReference type="SUPFAM" id="SSF161098">
    <property type="entry name" value="MetI-like"/>
    <property type="match status" value="1"/>
</dbReference>
<feature type="transmembrane region" description="Helical" evidence="9">
    <location>
        <begin position="103"/>
        <end position="126"/>
    </location>
</feature>